<dbReference type="GO" id="GO:0008017">
    <property type="term" value="F:microtubule binding"/>
    <property type="evidence" value="ECO:0007669"/>
    <property type="project" value="InterPro"/>
</dbReference>
<organism evidence="8 9">
    <name type="scientific">Pinctada imbricata</name>
    <name type="common">Atlantic pearl-oyster</name>
    <name type="synonym">Pinctada martensii</name>
    <dbReference type="NCBI Taxonomy" id="66713"/>
    <lineage>
        <taxon>Eukaryota</taxon>
        <taxon>Metazoa</taxon>
        <taxon>Spiralia</taxon>
        <taxon>Lophotrochozoa</taxon>
        <taxon>Mollusca</taxon>
        <taxon>Bivalvia</taxon>
        <taxon>Autobranchia</taxon>
        <taxon>Pteriomorphia</taxon>
        <taxon>Pterioida</taxon>
        <taxon>Pterioidea</taxon>
        <taxon>Pteriidae</taxon>
        <taxon>Pinctada</taxon>
    </lineage>
</organism>
<feature type="compositionally biased region" description="Polar residues" evidence="7">
    <location>
        <begin position="42"/>
        <end position="51"/>
    </location>
</feature>
<evidence type="ECO:0000256" key="5">
    <source>
        <dbReference type="ARBA" id="ARBA00023212"/>
    </source>
</evidence>
<evidence type="ECO:0000256" key="7">
    <source>
        <dbReference type="SAM" id="MobiDB-lite"/>
    </source>
</evidence>
<name>A0AA88YJS7_PINIB</name>
<keyword evidence="4" id="KW-0677">Repeat</keyword>
<accession>A0AA88YJS7</accession>
<reference evidence="8" key="1">
    <citation type="submission" date="2019-08" db="EMBL/GenBank/DDBJ databases">
        <title>The improved chromosome-level genome for the pearl oyster Pinctada fucata martensii using PacBio sequencing and Hi-C.</title>
        <authorList>
            <person name="Zheng Z."/>
        </authorList>
    </citation>
    <scope>NUCLEOTIDE SEQUENCE</scope>
    <source>
        <strain evidence="8">ZZ-2019</strain>
        <tissue evidence="8">Adductor muscle</tissue>
    </source>
</reference>
<dbReference type="GO" id="GO:0043005">
    <property type="term" value="C:neuron projection"/>
    <property type="evidence" value="ECO:0007669"/>
    <property type="project" value="TreeGrafter"/>
</dbReference>
<evidence type="ECO:0000256" key="6">
    <source>
        <dbReference type="RuleBase" id="RU000686"/>
    </source>
</evidence>
<feature type="region of interest" description="Disordered" evidence="7">
    <location>
        <begin position="1"/>
        <end position="68"/>
    </location>
</feature>
<proteinExistence type="predicted"/>
<dbReference type="Proteomes" id="UP001186944">
    <property type="component" value="Unassembled WGS sequence"/>
</dbReference>
<comment type="caution">
    <text evidence="8">The sequence shown here is derived from an EMBL/GenBank/DDBJ whole genome shotgun (WGS) entry which is preliminary data.</text>
</comment>
<dbReference type="AlphaFoldDB" id="A0AA88YJS7"/>
<feature type="compositionally biased region" description="Polar residues" evidence="7">
    <location>
        <begin position="221"/>
        <end position="236"/>
    </location>
</feature>
<dbReference type="InterPro" id="IPR027324">
    <property type="entry name" value="MAP2/MAP4/Tau"/>
</dbReference>
<keyword evidence="3" id="KW-0597">Phosphoprotein</keyword>
<dbReference type="GO" id="GO:0000226">
    <property type="term" value="P:microtubule cytoskeleton organization"/>
    <property type="evidence" value="ECO:0007669"/>
    <property type="project" value="TreeGrafter"/>
</dbReference>
<feature type="region of interest" description="Disordered" evidence="7">
    <location>
        <begin position="216"/>
        <end position="236"/>
    </location>
</feature>
<keyword evidence="5 6" id="KW-0206">Cytoskeleton</keyword>
<dbReference type="GO" id="GO:0031175">
    <property type="term" value="P:neuron projection development"/>
    <property type="evidence" value="ECO:0007669"/>
    <property type="project" value="TreeGrafter"/>
</dbReference>
<keyword evidence="9" id="KW-1185">Reference proteome</keyword>
<sequence length="440" mass="50368">MDGLDEFSQDSSRISSTRTKYPFSELSPISTARTKHPYPSLPSKTRQSALSSEAEDDDDDDPPPIKTVVYVPNRSKAKGRFPVVSVHRKRDGRFVVVEQRPVHTYFSDRDTFYDDLRKLAEKEKKIRDSEVKFRSVKPPWKWATRGYKIERSFDRDYYEPHLPPIKNKYETEARIGSLRNIDHIPKGGKKKIPSFKVKWDVEAKVGSLDNVDYRRSIPRSYPNSQGSSGTFRSDLDTNSLKLPEIRPRYGVSAFSGGAFNSVHFNPESSVSTARSKKIEAKSKIGSLDNMNHVPGGGDVQIQHYPPEFKAEAKIGSLEKILHEPGGGDVSIIDFKPRWKSEAKIGSLENASHIPKKSDVKVPHFKEDFRRKAKARVGSMDNVEHTPRTSHPQIYNTKLEWKKESKISPMWKTKFQYVDPADPDYDEDAEIERRIRELMSK</sequence>
<comment type="subcellular location">
    <subcellularLocation>
        <location evidence="1 6">Cytoplasm</location>
        <location evidence="1 6">Cytoskeleton</location>
    </subcellularLocation>
</comment>
<evidence type="ECO:0000313" key="9">
    <source>
        <dbReference type="Proteomes" id="UP001186944"/>
    </source>
</evidence>
<keyword evidence="6" id="KW-0493">Microtubule</keyword>
<evidence type="ECO:0000256" key="2">
    <source>
        <dbReference type="ARBA" id="ARBA00022490"/>
    </source>
</evidence>
<keyword evidence="2 6" id="KW-0963">Cytoplasm</keyword>
<evidence type="ECO:0000313" key="8">
    <source>
        <dbReference type="EMBL" id="KAK3106156.1"/>
    </source>
</evidence>
<evidence type="ECO:0000256" key="1">
    <source>
        <dbReference type="ARBA" id="ARBA00004245"/>
    </source>
</evidence>
<dbReference type="PANTHER" id="PTHR11501">
    <property type="entry name" value="MICROTUBULE-ASSOCIATED PROTEIN"/>
    <property type="match status" value="1"/>
</dbReference>
<feature type="compositionally biased region" description="Acidic residues" evidence="7">
    <location>
        <begin position="53"/>
        <end position="62"/>
    </location>
</feature>
<dbReference type="PROSITE" id="PS51491">
    <property type="entry name" value="TAU_MAP_2"/>
    <property type="match status" value="2"/>
</dbReference>
<protein>
    <recommendedName>
        <fullName evidence="6">Microtubule-associated protein</fullName>
    </recommendedName>
</protein>
<dbReference type="PROSITE" id="PS00229">
    <property type="entry name" value="TAU_MAP_1"/>
    <property type="match status" value="1"/>
</dbReference>
<gene>
    <name evidence="8" type="ORF">FSP39_013841</name>
</gene>
<dbReference type="Pfam" id="PF00418">
    <property type="entry name" value="Tubulin-binding"/>
    <property type="match status" value="2"/>
</dbReference>
<dbReference type="GO" id="GO:0005874">
    <property type="term" value="C:microtubule"/>
    <property type="evidence" value="ECO:0007669"/>
    <property type="project" value="UniProtKB-KW"/>
</dbReference>
<dbReference type="InterPro" id="IPR001084">
    <property type="entry name" value="MAP_tubulin-bd_rpt"/>
</dbReference>
<feature type="compositionally biased region" description="Polar residues" evidence="7">
    <location>
        <begin position="9"/>
        <end position="19"/>
    </location>
</feature>
<dbReference type="PANTHER" id="PTHR11501:SF18">
    <property type="entry name" value="MICROTUBULE-ASSOCIATED PROTEIN"/>
    <property type="match status" value="1"/>
</dbReference>
<evidence type="ECO:0000256" key="3">
    <source>
        <dbReference type="ARBA" id="ARBA00022553"/>
    </source>
</evidence>
<dbReference type="EMBL" id="VSWD01000003">
    <property type="protein sequence ID" value="KAK3106156.1"/>
    <property type="molecule type" value="Genomic_DNA"/>
</dbReference>
<evidence type="ECO:0000256" key="4">
    <source>
        <dbReference type="ARBA" id="ARBA00022737"/>
    </source>
</evidence>